<name>U9TTX0_RHIID</name>
<dbReference type="AlphaFoldDB" id="U9TTX0"/>
<proteinExistence type="predicted"/>
<reference evidence="1" key="1">
    <citation type="submission" date="2013-07" db="EMBL/GenBank/DDBJ databases">
        <title>The genome of an arbuscular mycorrhizal fungus provides insights into the evolution of the oldest plant symbiosis.</title>
        <authorList>
            <consortium name="DOE Joint Genome Institute"/>
            <person name="Tisserant E."/>
            <person name="Malbreil M."/>
            <person name="Kuo A."/>
            <person name="Kohler A."/>
            <person name="Symeonidi A."/>
            <person name="Balestrini R."/>
            <person name="Charron P."/>
            <person name="Duensing N."/>
            <person name="Frei-dit-Frey N."/>
            <person name="Gianinazzi-Pearson V."/>
            <person name="Gilbert B."/>
            <person name="Handa Y."/>
            <person name="Hijri M."/>
            <person name="Kaul R."/>
            <person name="Kawaguchi M."/>
            <person name="Krajinski F."/>
            <person name="Lammers P."/>
            <person name="Lapierre D."/>
            <person name="Masclaux F.G."/>
            <person name="Murat C."/>
            <person name="Morin E."/>
            <person name="Ndikumana S."/>
            <person name="Pagni M."/>
            <person name="Petitpierre D."/>
            <person name="Requena N."/>
            <person name="Rosikiewicz P."/>
            <person name="Riley R."/>
            <person name="Saito K."/>
            <person name="San Clemente H."/>
            <person name="Shapiro H."/>
            <person name="van Tuinen D."/>
            <person name="Becard G."/>
            <person name="Bonfante P."/>
            <person name="Paszkowski U."/>
            <person name="Shachar-Hill Y."/>
            <person name="Young J.P."/>
            <person name="Sanders I.R."/>
            <person name="Henrissat B."/>
            <person name="Rensing S.A."/>
            <person name="Grigoriev I.V."/>
            <person name="Corradi N."/>
            <person name="Roux C."/>
            <person name="Martin F."/>
        </authorList>
    </citation>
    <scope>NUCLEOTIDE SEQUENCE</scope>
    <source>
        <strain evidence="1">DAOM 197198</strain>
    </source>
</reference>
<dbReference type="EMBL" id="KI291121">
    <property type="protein sequence ID" value="ESA06806.1"/>
    <property type="molecule type" value="Genomic_DNA"/>
</dbReference>
<protein>
    <submittedName>
        <fullName evidence="1">Uncharacterized protein</fullName>
    </submittedName>
</protein>
<gene>
    <name evidence="1" type="ORF">GLOINDRAFT_33688</name>
</gene>
<dbReference type="HOGENOM" id="CLU_2224598_0_0_1"/>
<organism evidence="1">
    <name type="scientific">Rhizophagus irregularis (strain DAOM 181602 / DAOM 197198 / MUCL 43194)</name>
    <name type="common">Arbuscular mycorrhizal fungus</name>
    <name type="synonym">Glomus intraradices</name>
    <dbReference type="NCBI Taxonomy" id="747089"/>
    <lineage>
        <taxon>Eukaryota</taxon>
        <taxon>Fungi</taxon>
        <taxon>Fungi incertae sedis</taxon>
        <taxon>Mucoromycota</taxon>
        <taxon>Glomeromycotina</taxon>
        <taxon>Glomeromycetes</taxon>
        <taxon>Glomerales</taxon>
        <taxon>Glomeraceae</taxon>
        <taxon>Rhizophagus</taxon>
    </lineage>
</organism>
<evidence type="ECO:0000313" key="1">
    <source>
        <dbReference type="EMBL" id="ESA06806.1"/>
    </source>
</evidence>
<accession>U9TTX0</accession>
<sequence length="106" mass="11906">MNGLTVKLNSCQHDVIQIRDLLRNDNDRSSQLPQRVSFKETLMASSKGSDVSKDTNLGFLDELESTLEGHIIGVSQWLIFQICGPYCTNHSRTLLERPPSEAFLVT</sequence>